<dbReference type="Gene3D" id="3.40.50.1820">
    <property type="entry name" value="alpha/beta hydrolase"/>
    <property type="match status" value="1"/>
</dbReference>
<organism evidence="6 7">
    <name type="scientific">Chrysodeixis includens</name>
    <name type="common">Soybean looper</name>
    <name type="synonym">Pseudoplusia includens</name>
    <dbReference type="NCBI Taxonomy" id="689277"/>
    <lineage>
        <taxon>Eukaryota</taxon>
        <taxon>Metazoa</taxon>
        <taxon>Ecdysozoa</taxon>
        <taxon>Arthropoda</taxon>
        <taxon>Hexapoda</taxon>
        <taxon>Insecta</taxon>
        <taxon>Pterygota</taxon>
        <taxon>Neoptera</taxon>
        <taxon>Endopterygota</taxon>
        <taxon>Lepidoptera</taxon>
        <taxon>Glossata</taxon>
        <taxon>Ditrysia</taxon>
        <taxon>Noctuoidea</taxon>
        <taxon>Noctuidae</taxon>
        <taxon>Plusiinae</taxon>
        <taxon>Chrysodeixis</taxon>
    </lineage>
</organism>
<name>A0A9P0BPX5_CHRIL</name>
<dbReference type="Pfam" id="PF00135">
    <property type="entry name" value="COesterase"/>
    <property type="match status" value="1"/>
</dbReference>
<evidence type="ECO:0000256" key="1">
    <source>
        <dbReference type="ARBA" id="ARBA00005964"/>
    </source>
</evidence>
<keyword evidence="4" id="KW-0325">Glycoprotein</keyword>
<evidence type="ECO:0000256" key="4">
    <source>
        <dbReference type="ARBA" id="ARBA00023180"/>
    </source>
</evidence>
<dbReference type="PANTHER" id="PTHR43142">
    <property type="entry name" value="CARBOXYLIC ESTER HYDROLASE"/>
    <property type="match status" value="1"/>
</dbReference>
<accession>A0A9P0BPX5</accession>
<evidence type="ECO:0000259" key="5">
    <source>
        <dbReference type="Pfam" id="PF00135"/>
    </source>
</evidence>
<evidence type="ECO:0000256" key="2">
    <source>
        <dbReference type="ARBA" id="ARBA00022487"/>
    </source>
</evidence>
<dbReference type="Proteomes" id="UP001154114">
    <property type="component" value="Chromosome 15"/>
</dbReference>
<dbReference type="InterPro" id="IPR002018">
    <property type="entry name" value="CarbesteraseB"/>
</dbReference>
<evidence type="ECO:0000313" key="6">
    <source>
        <dbReference type="EMBL" id="CAH0586799.1"/>
    </source>
</evidence>
<dbReference type="PROSITE" id="PS00941">
    <property type="entry name" value="CARBOXYLESTERASE_B_2"/>
    <property type="match status" value="1"/>
</dbReference>
<proteinExistence type="inferred from homology"/>
<dbReference type="PANTHER" id="PTHR43142:SF1">
    <property type="entry name" value="CARBOXYLIC ESTER HYDROLASE"/>
    <property type="match status" value="1"/>
</dbReference>
<dbReference type="SUPFAM" id="SSF53474">
    <property type="entry name" value="alpha/beta-Hydrolases"/>
    <property type="match status" value="1"/>
</dbReference>
<dbReference type="AlphaFoldDB" id="A0A9P0BPX5"/>
<keyword evidence="7" id="KW-1185">Reference proteome</keyword>
<keyword evidence="2" id="KW-0719">Serine esterase</keyword>
<gene>
    <name evidence="6" type="ORF">CINC_LOCUS3306</name>
</gene>
<comment type="similarity">
    <text evidence="1">Belongs to the type-B carboxylesterase/lipase family.</text>
</comment>
<sequence length="542" mass="61910">MDSQTIFAECTLVEVQQGWLRGKHVQAVTGEYFYSFKGIPYAKPPLGSLRFKAPEEPESWEGVRNATENGAVCPQINLLKNFYVPGSEDCLFLNVFTPNVHPPKPLPVMFYIHGGLFKSNSGDDTFFGPDFLISKNVIVVTINYRLDAIGFLSLETKEVPGNAGLKDQVLALQWVNRNIKQFGGDLNRITMFGQSAGAASIVYHMVSPMSKGLFQRGILQSGVPNLDCFYSYKPRDRAFKLGRDLGFETKNTSELLTFLQSVPTEKLINTTSSLLASEEITSIIFKLHPFVPVIEKDFGQQRFVIEDPFKALETGNVNKVDVLCGYTSHENLILMPFYVNWFYIERYNKYRELFVPTKILFNSPPDVILYLADKIIDHYFEDKSISVSNMPEFINYATASTMFYDVHRFFRRWPQVGTKFFYKFSAYSARNMYGHQGTRYGIYGSAHTEDLLHLFYQKDLDLPFERNSKEYKIIQLLVTVFTNFAKYGNPTPDSSLGVIWPQFDNTSLAFVNITDELEVGSAPDEEHVQFWKTILEYAGITF</sequence>
<evidence type="ECO:0000313" key="7">
    <source>
        <dbReference type="Proteomes" id="UP001154114"/>
    </source>
</evidence>
<dbReference type="OrthoDB" id="19653at2759"/>
<protein>
    <recommendedName>
        <fullName evidence="5">Carboxylesterase type B domain-containing protein</fullName>
    </recommendedName>
</protein>
<dbReference type="EMBL" id="LR824018">
    <property type="protein sequence ID" value="CAH0586799.1"/>
    <property type="molecule type" value="Genomic_DNA"/>
</dbReference>
<evidence type="ECO:0000256" key="3">
    <source>
        <dbReference type="ARBA" id="ARBA00022801"/>
    </source>
</evidence>
<feature type="domain" description="Carboxylesterase type B" evidence="5">
    <location>
        <begin position="11"/>
        <end position="531"/>
    </location>
</feature>
<dbReference type="GO" id="GO:0052689">
    <property type="term" value="F:carboxylic ester hydrolase activity"/>
    <property type="evidence" value="ECO:0007669"/>
    <property type="project" value="UniProtKB-KW"/>
</dbReference>
<reference evidence="6" key="1">
    <citation type="submission" date="2021-12" db="EMBL/GenBank/DDBJ databases">
        <authorList>
            <person name="King R."/>
        </authorList>
    </citation>
    <scope>NUCLEOTIDE SEQUENCE</scope>
</reference>
<dbReference type="InterPro" id="IPR029058">
    <property type="entry name" value="AB_hydrolase_fold"/>
</dbReference>
<keyword evidence="3" id="KW-0378">Hydrolase</keyword>
<dbReference type="InterPro" id="IPR019819">
    <property type="entry name" value="Carboxylesterase_B_CS"/>
</dbReference>